<keyword evidence="2" id="KW-1185">Reference proteome</keyword>
<dbReference type="RefSeq" id="WP_128353348.1">
    <property type="nucleotide sequence ID" value="NZ_QMHN01000003.1"/>
</dbReference>
<reference evidence="1 2" key="1">
    <citation type="submission" date="2018-06" db="EMBL/GenBank/DDBJ databases">
        <title>Pedobacter endophyticus sp. nov., an endophytic bacterium isolated from a leaf of Triticum aestivum.</title>
        <authorList>
            <person name="Zhang L."/>
        </authorList>
    </citation>
    <scope>NUCLEOTIDE SEQUENCE [LARGE SCALE GENOMIC DNA]</scope>
    <source>
        <strain evidence="1 2">CM134L-2</strain>
    </source>
</reference>
<evidence type="ECO:0000313" key="1">
    <source>
        <dbReference type="EMBL" id="RWU07378.1"/>
    </source>
</evidence>
<dbReference type="Proteomes" id="UP000284120">
    <property type="component" value="Unassembled WGS sequence"/>
</dbReference>
<proteinExistence type="predicted"/>
<evidence type="ECO:0000313" key="2">
    <source>
        <dbReference type="Proteomes" id="UP000284120"/>
    </source>
</evidence>
<protein>
    <submittedName>
        <fullName evidence="1">Uncharacterized protein</fullName>
    </submittedName>
</protein>
<accession>A0A443YU39</accession>
<dbReference type="OrthoDB" id="9850585at2"/>
<gene>
    <name evidence="1" type="ORF">DPV69_10310</name>
</gene>
<sequence length="133" mass="14446">MKHLMTLLSFLCLTVLGLEGCKKGKVSTELPKCNLTGKQIIAVENKTATLIYSNNITGVTIEGRGGFYLINTNVEGISLPLKVCNFPKDKFRAIAIGDHFKVGFSGKIELLPETADAFSLNIELKSINEIGSK</sequence>
<dbReference type="EMBL" id="SAYW01000003">
    <property type="protein sequence ID" value="RWU07378.1"/>
    <property type="molecule type" value="Genomic_DNA"/>
</dbReference>
<comment type="caution">
    <text evidence="1">The sequence shown here is derived from an EMBL/GenBank/DDBJ whole genome shotgun (WGS) entry which is preliminary data.</text>
</comment>
<dbReference type="AlphaFoldDB" id="A0A443YU39"/>
<name>A0A443YU39_9SPHI</name>
<organism evidence="1 2">
    <name type="scientific">Pedobacter chitinilyticus</name>
    <dbReference type="NCBI Taxonomy" id="2233776"/>
    <lineage>
        <taxon>Bacteria</taxon>
        <taxon>Pseudomonadati</taxon>
        <taxon>Bacteroidota</taxon>
        <taxon>Sphingobacteriia</taxon>
        <taxon>Sphingobacteriales</taxon>
        <taxon>Sphingobacteriaceae</taxon>
        <taxon>Pedobacter</taxon>
    </lineage>
</organism>